<name>A0ABX8EF72_9ACTN</name>
<evidence type="ECO:0000313" key="1">
    <source>
        <dbReference type="EMBL" id="QVT78535.1"/>
    </source>
</evidence>
<evidence type="ECO:0000313" key="2">
    <source>
        <dbReference type="Proteomes" id="UP000679307"/>
    </source>
</evidence>
<gene>
    <name evidence="1" type="ORF">ENKNEFLB_00912</name>
</gene>
<accession>A0ABX8EF72</accession>
<sequence>MADSPSDPTQDEDGWVGSQLWPRYAMNHSISVAWLDPGLTPAHLKAFGDAWDVLVVREEWRAWVRTWLFPTAPFFVLTVRPELDVRRLRKTKSGVSMHLPAAEVFEADGADDLIALYVGVIHAIYSKWAQVSACPPPPPVAT</sequence>
<proteinExistence type="predicted"/>
<organism evidence="1 2">
    <name type="scientific">Nocardioides aquaticus</name>
    <dbReference type="NCBI Taxonomy" id="160826"/>
    <lineage>
        <taxon>Bacteria</taxon>
        <taxon>Bacillati</taxon>
        <taxon>Actinomycetota</taxon>
        <taxon>Actinomycetes</taxon>
        <taxon>Propionibacteriales</taxon>
        <taxon>Nocardioidaceae</taxon>
        <taxon>Nocardioides</taxon>
    </lineage>
</organism>
<protein>
    <submittedName>
        <fullName evidence="1">Uncharacterized protein</fullName>
    </submittedName>
</protein>
<dbReference type="Proteomes" id="UP000679307">
    <property type="component" value="Chromosome"/>
</dbReference>
<reference evidence="1 2" key="1">
    <citation type="submission" date="2021-05" db="EMBL/GenBank/DDBJ databases">
        <title>Complete genome of Nocardioides aquaticus KCTC 9944T isolated from meromictic and hypersaline Ekho Lake, Antarctica.</title>
        <authorList>
            <person name="Hwang K."/>
            <person name="Kim K.M."/>
            <person name="Choe H."/>
        </authorList>
    </citation>
    <scope>NUCLEOTIDE SEQUENCE [LARGE SCALE GENOMIC DNA]</scope>
    <source>
        <strain evidence="1 2">KCTC 9944</strain>
    </source>
</reference>
<dbReference type="RefSeq" id="WP_214058107.1">
    <property type="nucleotide sequence ID" value="NZ_BAAAHS010000120.1"/>
</dbReference>
<keyword evidence="2" id="KW-1185">Reference proteome</keyword>
<dbReference type="EMBL" id="CP075371">
    <property type="protein sequence ID" value="QVT78535.1"/>
    <property type="molecule type" value="Genomic_DNA"/>
</dbReference>